<feature type="transmembrane region" description="Helical" evidence="8">
    <location>
        <begin position="110"/>
        <end position="131"/>
    </location>
</feature>
<dbReference type="PANTHER" id="PTHR30472:SF41">
    <property type="entry name" value="TRANSPORT SYSTEM PERMEASE PROTEIN"/>
    <property type="match status" value="1"/>
</dbReference>
<accession>A0A060REI5</accession>
<comment type="similarity">
    <text evidence="2">Belongs to the binding-protein-dependent transport system permease family. FecCD subfamily.</text>
</comment>
<dbReference type="HOGENOM" id="CLU_013016_0_0_10"/>
<evidence type="ECO:0000256" key="4">
    <source>
        <dbReference type="ARBA" id="ARBA00022475"/>
    </source>
</evidence>
<keyword evidence="7 8" id="KW-0472">Membrane</keyword>
<keyword evidence="6 8" id="KW-1133">Transmembrane helix</keyword>
<feature type="transmembrane region" description="Helical" evidence="8">
    <location>
        <begin position="230"/>
        <end position="259"/>
    </location>
</feature>
<dbReference type="GO" id="GO:0005886">
    <property type="term" value="C:plasma membrane"/>
    <property type="evidence" value="ECO:0007669"/>
    <property type="project" value="UniProtKB-SubCell"/>
</dbReference>
<comment type="subcellular location">
    <subcellularLocation>
        <location evidence="1">Cell membrane</location>
        <topology evidence="1">Multi-pass membrane protein</topology>
    </subcellularLocation>
</comment>
<evidence type="ECO:0000256" key="7">
    <source>
        <dbReference type="ARBA" id="ARBA00023136"/>
    </source>
</evidence>
<dbReference type="InterPro" id="IPR000522">
    <property type="entry name" value="ABC_transptr_permease_BtuC"/>
</dbReference>
<feature type="transmembrane region" description="Helical" evidence="8">
    <location>
        <begin position="170"/>
        <end position="203"/>
    </location>
</feature>
<dbReference type="Proteomes" id="UP000027616">
    <property type="component" value="Chromosome I"/>
</dbReference>
<evidence type="ECO:0000256" key="2">
    <source>
        <dbReference type="ARBA" id="ARBA00007935"/>
    </source>
</evidence>
<protein>
    <submittedName>
        <fullName evidence="9">Vitamin B12 ABC transporter permease component BtuC</fullName>
    </submittedName>
</protein>
<dbReference type="EMBL" id="HG934468">
    <property type="protein sequence ID" value="CDN33118.1"/>
    <property type="molecule type" value="Genomic_DNA"/>
</dbReference>
<dbReference type="GO" id="GO:0033214">
    <property type="term" value="P:siderophore-iron import into cell"/>
    <property type="evidence" value="ECO:0007669"/>
    <property type="project" value="TreeGrafter"/>
</dbReference>
<evidence type="ECO:0000256" key="5">
    <source>
        <dbReference type="ARBA" id="ARBA00022692"/>
    </source>
</evidence>
<dbReference type="OrthoDB" id="9811721at2"/>
<dbReference type="PANTHER" id="PTHR30472">
    <property type="entry name" value="FERRIC ENTEROBACTIN TRANSPORT SYSTEM PERMEASE PROTEIN"/>
    <property type="match status" value="1"/>
</dbReference>
<dbReference type="CDD" id="cd06550">
    <property type="entry name" value="TM_ABC_iron-siderophores_like"/>
    <property type="match status" value="1"/>
</dbReference>
<dbReference type="Pfam" id="PF01032">
    <property type="entry name" value="FecCD"/>
    <property type="match status" value="1"/>
</dbReference>
<evidence type="ECO:0000256" key="3">
    <source>
        <dbReference type="ARBA" id="ARBA00022448"/>
    </source>
</evidence>
<dbReference type="AlphaFoldDB" id="A0A060REI5"/>
<organism evidence="9 10">
    <name type="scientific">Mucinivorans hirudinis</name>
    <dbReference type="NCBI Taxonomy" id="1433126"/>
    <lineage>
        <taxon>Bacteria</taxon>
        <taxon>Pseudomonadati</taxon>
        <taxon>Bacteroidota</taxon>
        <taxon>Bacteroidia</taxon>
        <taxon>Bacteroidales</taxon>
        <taxon>Rikenellaceae</taxon>
        <taxon>Mucinivorans</taxon>
    </lineage>
</organism>
<feature type="transmembrane region" description="Helical" evidence="8">
    <location>
        <begin position="271"/>
        <end position="293"/>
    </location>
</feature>
<dbReference type="KEGG" id="rbc:BN938_3056"/>
<keyword evidence="10" id="KW-1185">Reference proteome</keyword>
<evidence type="ECO:0000256" key="8">
    <source>
        <dbReference type="SAM" id="Phobius"/>
    </source>
</evidence>
<gene>
    <name evidence="9" type="ORF">BN938_3056</name>
</gene>
<feature type="transmembrane region" description="Helical" evidence="8">
    <location>
        <begin position="299"/>
        <end position="319"/>
    </location>
</feature>
<dbReference type="Gene3D" id="1.10.3470.10">
    <property type="entry name" value="ABC transporter involved in vitamin B12 uptake, BtuC"/>
    <property type="match status" value="1"/>
</dbReference>
<dbReference type="GO" id="GO:0022857">
    <property type="term" value="F:transmembrane transporter activity"/>
    <property type="evidence" value="ECO:0007669"/>
    <property type="project" value="InterPro"/>
</dbReference>
<keyword evidence="5 8" id="KW-0812">Transmembrane</keyword>
<keyword evidence="4" id="KW-1003">Cell membrane</keyword>
<dbReference type="eggNOG" id="COG0609">
    <property type="taxonomic scope" value="Bacteria"/>
</dbReference>
<dbReference type="STRING" id="1433126.BN938_3056"/>
<evidence type="ECO:0000313" key="10">
    <source>
        <dbReference type="Proteomes" id="UP000027616"/>
    </source>
</evidence>
<dbReference type="PATRIC" id="fig|1433126.3.peg.3023"/>
<reference evidence="9 10" key="1">
    <citation type="journal article" date="2015" name="Genome Announc.">
        <title>Complete Genome Sequence of the Novel Leech Symbiont Mucinivorans hirudinis M3T.</title>
        <authorList>
            <person name="Nelson M.C."/>
            <person name="Bomar L."/>
            <person name="Graf J."/>
        </authorList>
    </citation>
    <scope>NUCLEOTIDE SEQUENCE [LARGE SCALE GENOMIC DNA]</scope>
    <source>
        <strain evidence="10">M3</strain>
    </source>
</reference>
<dbReference type="SUPFAM" id="SSF81345">
    <property type="entry name" value="ABC transporter involved in vitamin B12 uptake, BtuC"/>
    <property type="match status" value="1"/>
</dbReference>
<evidence type="ECO:0000313" key="9">
    <source>
        <dbReference type="EMBL" id="CDN33118.1"/>
    </source>
</evidence>
<feature type="transmembrane region" description="Helical" evidence="8">
    <location>
        <begin position="137"/>
        <end position="158"/>
    </location>
</feature>
<keyword evidence="3" id="KW-0813">Transport</keyword>
<evidence type="ECO:0000256" key="1">
    <source>
        <dbReference type="ARBA" id="ARBA00004651"/>
    </source>
</evidence>
<proteinExistence type="inferred from homology"/>
<name>A0A060REI5_9BACT</name>
<evidence type="ECO:0000256" key="6">
    <source>
        <dbReference type="ARBA" id="ARBA00022989"/>
    </source>
</evidence>
<dbReference type="InterPro" id="IPR037294">
    <property type="entry name" value="ABC_BtuC-like"/>
</dbReference>
<feature type="transmembrane region" description="Helical" evidence="8">
    <location>
        <begin position="78"/>
        <end position="98"/>
    </location>
</feature>
<sequence>MKLKFIILLLLLVVFFATDVLLGSITIEPSEIFVHGSITNTLLFNFRIPKATTALVAGAALSASGLMMQTIFRNPLAGPHILGVSSGASLGVALFMLGSPLLGLGYIRELGIAFSAWVGAATVLLVVMTVSARLKNIMTVLILGMMFGSATSAFVDVLQYFSNDTALKGFVIWAMGSLGGVSTPQLSILAGSTIVGLLLAIWAVKPLNLLLLGENYARTMGLNVRLTRTIIFSSTALLAGGVTAFCGPIAFIGIAVPHIARMIFREANHRILLPASVLTGMVLMLACDIIASLPGSNTVLPINTITSLIGIPVVVMILWRGNR</sequence>